<reference evidence="1 2" key="1">
    <citation type="journal article" date="2019" name="Commun. Biol.">
        <title>The bagworm genome reveals a unique fibroin gene that provides high tensile strength.</title>
        <authorList>
            <person name="Kono N."/>
            <person name="Nakamura H."/>
            <person name="Ohtoshi R."/>
            <person name="Tomita M."/>
            <person name="Numata K."/>
            <person name="Arakawa K."/>
        </authorList>
    </citation>
    <scope>NUCLEOTIDE SEQUENCE [LARGE SCALE GENOMIC DNA]</scope>
</reference>
<proteinExistence type="predicted"/>
<evidence type="ECO:0000313" key="2">
    <source>
        <dbReference type="Proteomes" id="UP000299102"/>
    </source>
</evidence>
<evidence type="ECO:0000313" key="1">
    <source>
        <dbReference type="EMBL" id="GBP96979.1"/>
    </source>
</evidence>
<dbReference type="OrthoDB" id="10026072at2759"/>
<dbReference type="AlphaFoldDB" id="A0A4C2ACP5"/>
<name>A0A4C2ACP5_EUMVA</name>
<dbReference type="Proteomes" id="UP000299102">
    <property type="component" value="Unassembled WGS sequence"/>
</dbReference>
<organism evidence="1 2">
    <name type="scientific">Eumeta variegata</name>
    <name type="common">Bagworm moth</name>
    <name type="synonym">Eumeta japonica</name>
    <dbReference type="NCBI Taxonomy" id="151549"/>
    <lineage>
        <taxon>Eukaryota</taxon>
        <taxon>Metazoa</taxon>
        <taxon>Ecdysozoa</taxon>
        <taxon>Arthropoda</taxon>
        <taxon>Hexapoda</taxon>
        <taxon>Insecta</taxon>
        <taxon>Pterygota</taxon>
        <taxon>Neoptera</taxon>
        <taxon>Endopterygota</taxon>
        <taxon>Lepidoptera</taxon>
        <taxon>Glossata</taxon>
        <taxon>Ditrysia</taxon>
        <taxon>Tineoidea</taxon>
        <taxon>Psychidae</taxon>
        <taxon>Oiketicinae</taxon>
        <taxon>Eumeta</taxon>
    </lineage>
</organism>
<keyword evidence="2" id="KW-1185">Reference proteome</keyword>
<dbReference type="EMBL" id="BGZK01002855">
    <property type="protein sequence ID" value="GBP96979.1"/>
    <property type="molecule type" value="Genomic_DNA"/>
</dbReference>
<gene>
    <name evidence="1" type="ORF">EVAR_89956_1</name>
</gene>
<sequence>MQVQVKCARSVVRRGSTNHVCRIGGENSKAVPPTLRVTEPRSRKPHVALRNMMGDPSSEAVLTGLYEQNSESGIQSGPSILAKECRVAFKNPVVSGR</sequence>
<comment type="caution">
    <text evidence="1">The sequence shown here is derived from an EMBL/GenBank/DDBJ whole genome shotgun (WGS) entry which is preliminary data.</text>
</comment>
<protein>
    <submittedName>
        <fullName evidence="1">Uncharacterized protein</fullName>
    </submittedName>
</protein>
<accession>A0A4C2ACP5</accession>